<dbReference type="Proteomes" id="UP000316612">
    <property type="component" value="Unassembled WGS sequence"/>
</dbReference>
<dbReference type="InterPro" id="IPR005321">
    <property type="entry name" value="Peptidase_S58_DmpA"/>
</dbReference>
<sequence>MALGIGGVSVGQAQVAGSGCTVVLLPPGTTASAEVRGGAPASRELDVLNPLMTVQQIDAAVLTGGSAFGLACADGVMRFLQEQGRGVPTPGGRVPIVPTLALFDLAEGSARPTAEEGYAAAQAAWENGAVRAPVATGAVGAGTGAKAGRWRGPAAYPGGLVYAERSLGELVVGALCAVNAFGDVLALGATPSIDPAQVFAALDASSRESGSEPPRTHTTIGVLITNARLDKTGCHILAQGGHDGLARAIHPPHTRLDGDAFIAAATGVVQADVDTVRMLGMLAVSDAIVSAAPGQ</sequence>
<reference evidence="2 3" key="1">
    <citation type="submission" date="2019-06" db="EMBL/GenBank/DDBJ databases">
        <title>Whole genome shotgun sequence of Glutamicibacter uratoxydans NBRC 15515.</title>
        <authorList>
            <person name="Hosoyama A."/>
            <person name="Uohara A."/>
            <person name="Ohji S."/>
            <person name="Ichikawa N."/>
        </authorList>
    </citation>
    <scope>NUCLEOTIDE SEQUENCE [LARGE SCALE GENOMIC DNA]</scope>
    <source>
        <strain evidence="2 3">NBRC 15515</strain>
    </source>
</reference>
<dbReference type="PANTHER" id="PTHR36512:SF3">
    <property type="entry name" value="BLR5678 PROTEIN"/>
    <property type="match status" value="1"/>
</dbReference>
<dbReference type="PANTHER" id="PTHR36512">
    <property type="entry name" value="D-AMINOPEPTIDASE"/>
    <property type="match status" value="1"/>
</dbReference>
<keyword evidence="3" id="KW-1185">Reference proteome</keyword>
<dbReference type="Pfam" id="PF03576">
    <property type="entry name" value="Peptidase_S58"/>
    <property type="match status" value="1"/>
</dbReference>
<dbReference type="GO" id="GO:0004177">
    <property type="term" value="F:aminopeptidase activity"/>
    <property type="evidence" value="ECO:0007669"/>
    <property type="project" value="TreeGrafter"/>
</dbReference>
<dbReference type="Gene3D" id="3.60.70.12">
    <property type="entry name" value="L-amino peptidase D-ALA esterase/amidase"/>
    <property type="match status" value="1"/>
</dbReference>
<proteinExistence type="inferred from homology"/>
<accession>A0A4Y4DUJ5</accession>
<evidence type="ECO:0000313" key="3">
    <source>
        <dbReference type="Proteomes" id="UP000316612"/>
    </source>
</evidence>
<dbReference type="CDD" id="cd02252">
    <property type="entry name" value="nylC_like"/>
    <property type="match status" value="1"/>
</dbReference>
<comment type="similarity">
    <text evidence="1">Belongs to the peptidase S58 family.</text>
</comment>
<dbReference type="AlphaFoldDB" id="A0A4Y4DUJ5"/>
<dbReference type="RefSeq" id="WP_218024689.1">
    <property type="nucleotide sequence ID" value="NZ_BAAAJL010000003.1"/>
</dbReference>
<dbReference type="InterPro" id="IPR016117">
    <property type="entry name" value="ArgJ-like_dom_sf"/>
</dbReference>
<evidence type="ECO:0000313" key="2">
    <source>
        <dbReference type="EMBL" id="GED07265.1"/>
    </source>
</evidence>
<gene>
    <name evidence="2" type="ORF">AUR04nite_27970</name>
</gene>
<evidence type="ECO:0000256" key="1">
    <source>
        <dbReference type="ARBA" id="ARBA00007068"/>
    </source>
</evidence>
<organism evidence="2 3">
    <name type="scientific">Glutamicibacter uratoxydans</name>
    <name type="common">Arthrobacter uratoxydans</name>
    <dbReference type="NCBI Taxonomy" id="43667"/>
    <lineage>
        <taxon>Bacteria</taxon>
        <taxon>Bacillati</taxon>
        <taxon>Actinomycetota</taxon>
        <taxon>Actinomycetes</taxon>
        <taxon>Micrococcales</taxon>
        <taxon>Micrococcaceae</taxon>
        <taxon>Glutamicibacter</taxon>
    </lineage>
</organism>
<evidence type="ECO:0008006" key="4">
    <source>
        <dbReference type="Google" id="ProtNLM"/>
    </source>
</evidence>
<protein>
    <recommendedName>
        <fullName evidence="4">Peptidase S58</fullName>
    </recommendedName>
</protein>
<comment type="caution">
    <text evidence="2">The sequence shown here is derived from an EMBL/GenBank/DDBJ whole genome shotgun (WGS) entry which is preliminary data.</text>
</comment>
<dbReference type="SUPFAM" id="SSF56266">
    <property type="entry name" value="DmpA/ArgJ-like"/>
    <property type="match status" value="1"/>
</dbReference>
<dbReference type="EMBL" id="BJNY01000017">
    <property type="protein sequence ID" value="GED07265.1"/>
    <property type="molecule type" value="Genomic_DNA"/>
</dbReference>
<name>A0A4Y4DUJ5_GLUUR</name>